<dbReference type="AlphaFoldDB" id="A0A974D6U1"/>
<dbReference type="EMBL" id="CM004471">
    <property type="protein sequence ID" value="OCT86649.1"/>
    <property type="molecule type" value="Genomic_DNA"/>
</dbReference>
<dbReference type="Proteomes" id="UP000694892">
    <property type="component" value="Chromosome 3S"/>
</dbReference>
<proteinExistence type="predicted"/>
<reference evidence="2" key="1">
    <citation type="journal article" date="2016" name="Nature">
        <title>Genome evolution in the allotetraploid frog Xenopus laevis.</title>
        <authorList>
            <person name="Session A.M."/>
            <person name="Uno Y."/>
            <person name="Kwon T."/>
            <person name="Chapman J.A."/>
            <person name="Toyoda A."/>
            <person name="Takahashi S."/>
            <person name="Fukui A."/>
            <person name="Hikosaka A."/>
            <person name="Suzuki A."/>
            <person name="Kondo M."/>
            <person name="van Heeringen S.J."/>
            <person name="Quigley I."/>
            <person name="Heinz S."/>
            <person name="Ogino H."/>
            <person name="Ochi H."/>
            <person name="Hellsten U."/>
            <person name="Lyons J.B."/>
            <person name="Simakov O."/>
            <person name="Putnam N."/>
            <person name="Stites J."/>
            <person name="Kuroki Y."/>
            <person name="Tanaka T."/>
            <person name="Michiue T."/>
            <person name="Watanabe M."/>
            <person name="Bogdanovic O."/>
            <person name="Lister R."/>
            <person name="Georgiou G."/>
            <person name="Paranjpe S.S."/>
            <person name="van Kruijsbergen I."/>
            <person name="Shu S."/>
            <person name="Carlson J."/>
            <person name="Kinoshita T."/>
            <person name="Ohta Y."/>
            <person name="Mawaribuchi S."/>
            <person name="Jenkins J."/>
            <person name="Grimwood J."/>
            <person name="Schmutz J."/>
            <person name="Mitros T."/>
            <person name="Mozaffari S.V."/>
            <person name="Suzuki Y."/>
            <person name="Haramoto Y."/>
            <person name="Yamamoto T.S."/>
            <person name="Takagi C."/>
            <person name="Heald R."/>
            <person name="Miller K."/>
            <person name="Haudenschild C."/>
            <person name="Kitzman J."/>
            <person name="Nakayama T."/>
            <person name="Izutsu Y."/>
            <person name="Robert J."/>
            <person name="Fortriede J."/>
            <person name="Burns K."/>
            <person name="Lotay V."/>
            <person name="Karimi K."/>
            <person name="Yasuoka Y."/>
            <person name="Dichmann D.S."/>
            <person name="Flajnik M.F."/>
            <person name="Houston D.W."/>
            <person name="Shendure J."/>
            <person name="DuPasquier L."/>
            <person name="Vize P.D."/>
            <person name="Zorn A.M."/>
            <person name="Ito M."/>
            <person name="Marcotte E.M."/>
            <person name="Wallingford J.B."/>
            <person name="Ito Y."/>
            <person name="Asashima M."/>
            <person name="Ueno N."/>
            <person name="Matsuda Y."/>
            <person name="Veenstra G.J."/>
            <person name="Fujiyama A."/>
            <person name="Harland R.M."/>
            <person name="Taira M."/>
            <person name="Rokhsar D.S."/>
        </authorList>
    </citation>
    <scope>NUCLEOTIDE SEQUENCE [LARGE SCALE GENOMIC DNA]</scope>
    <source>
        <strain evidence="2">J</strain>
    </source>
</reference>
<organism evidence="1 2">
    <name type="scientific">Xenopus laevis</name>
    <name type="common">African clawed frog</name>
    <dbReference type="NCBI Taxonomy" id="8355"/>
    <lineage>
        <taxon>Eukaryota</taxon>
        <taxon>Metazoa</taxon>
        <taxon>Chordata</taxon>
        <taxon>Craniata</taxon>
        <taxon>Vertebrata</taxon>
        <taxon>Euteleostomi</taxon>
        <taxon>Amphibia</taxon>
        <taxon>Batrachia</taxon>
        <taxon>Anura</taxon>
        <taxon>Pipoidea</taxon>
        <taxon>Pipidae</taxon>
        <taxon>Xenopodinae</taxon>
        <taxon>Xenopus</taxon>
        <taxon>Xenopus</taxon>
    </lineage>
</organism>
<accession>A0A974D6U1</accession>
<sequence length="98" mass="11221">MTCKWHSAQMAVSLVISSKDHGHFNIDAMNHFQFTRVESIMSAAPRSSFTAESNCHFYARLCHRLEVTAKFIGACIRFLPQTLQEPCCVQEKGRHTQY</sequence>
<protein>
    <submittedName>
        <fullName evidence="1">Uncharacterized protein</fullName>
    </submittedName>
</protein>
<evidence type="ECO:0000313" key="1">
    <source>
        <dbReference type="EMBL" id="OCT86649.1"/>
    </source>
</evidence>
<evidence type="ECO:0000313" key="2">
    <source>
        <dbReference type="Proteomes" id="UP000694892"/>
    </source>
</evidence>
<name>A0A974D6U1_XENLA</name>
<gene>
    <name evidence="1" type="ORF">XELAEV_18020334mg</name>
</gene>